<name>A0A3S0YNG4_9GAMM</name>
<dbReference type="CDD" id="cd07185">
    <property type="entry name" value="OmpA_C-like"/>
    <property type="match status" value="1"/>
</dbReference>
<feature type="transmembrane region" description="Helical" evidence="2">
    <location>
        <begin position="20"/>
        <end position="40"/>
    </location>
</feature>
<dbReference type="Pfam" id="PF00691">
    <property type="entry name" value="OmpA"/>
    <property type="match status" value="1"/>
</dbReference>
<sequence>MNKLPMDQKSSYRRGTVMGLTAAEAFMLISFILLLLLGLWRQNANEKIAEIENFISNLSSTQRIMAIRYKDDLDKLAQLSEYEEVIQKAKSPEEIIAALDVYNRVNNIDPDDVEKRVQLLDEQLVQRLAEAAVLMPEPKLRTLIDLAKLEELPTINELNEKAEEQARLQEELVTYTETGLTPEEVAEIGELRRNAGRTGADVAAAIREQAGDTIERLGGEILENGNVIFPDSVLFDSGSAEIKPLFDSVLSQFCRPWFEILYDADQSLSRVQIEGHASSDWNDSPPNQAFENNLDLSQRRAGAVFKRCLAYGGEDEVAQWARSRLAAIGFSSSRPILTNGLENREKSRRVVFAIDTRSEEDAITGEFDLSDSKSNVQPQ</sequence>
<dbReference type="Proteomes" id="UP000287336">
    <property type="component" value="Unassembled WGS sequence"/>
</dbReference>
<dbReference type="PANTHER" id="PTHR30329">
    <property type="entry name" value="STATOR ELEMENT OF FLAGELLAR MOTOR COMPLEX"/>
    <property type="match status" value="1"/>
</dbReference>
<dbReference type="AlphaFoldDB" id="A0A3S0YNG4"/>
<dbReference type="InterPro" id="IPR006665">
    <property type="entry name" value="OmpA-like"/>
</dbReference>
<reference evidence="4 5" key="1">
    <citation type="submission" date="2018-12" db="EMBL/GenBank/DDBJ databases">
        <title>three novel Halomonas strain isolated from plants.</title>
        <authorList>
            <person name="Sun C."/>
        </authorList>
    </citation>
    <scope>NUCLEOTIDE SEQUENCE [LARGE SCALE GENOMIC DNA]</scope>
    <source>
        <strain evidence="4 5">DSM 19434</strain>
    </source>
</reference>
<dbReference type="PROSITE" id="PS51123">
    <property type="entry name" value="OMPA_2"/>
    <property type="match status" value="1"/>
</dbReference>
<proteinExistence type="predicted"/>
<evidence type="ECO:0000259" key="3">
    <source>
        <dbReference type="PROSITE" id="PS51123"/>
    </source>
</evidence>
<dbReference type="SUPFAM" id="SSF103088">
    <property type="entry name" value="OmpA-like"/>
    <property type="match status" value="1"/>
</dbReference>
<dbReference type="InterPro" id="IPR036737">
    <property type="entry name" value="OmpA-like_sf"/>
</dbReference>
<keyword evidence="1 2" id="KW-0472">Membrane</keyword>
<accession>A0A3S0YNG4</accession>
<comment type="caution">
    <text evidence="4">The sequence shown here is derived from an EMBL/GenBank/DDBJ whole genome shotgun (WGS) entry which is preliminary data.</text>
</comment>
<dbReference type="InterPro" id="IPR050330">
    <property type="entry name" value="Bact_OuterMem_StrucFunc"/>
</dbReference>
<dbReference type="EMBL" id="RZHG01000002">
    <property type="protein sequence ID" value="RUR34778.1"/>
    <property type="molecule type" value="Genomic_DNA"/>
</dbReference>
<dbReference type="OrthoDB" id="9793443at2"/>
<protein>
    <recommendedName>
        <fullName evidence="3">OmpA-like domain-containing protein</fullName>
    </recommendedName>
</protein>
<evidence type="ECO:0000313" key="4">
    <source>
        <dbReference type="EMBL" id="RUR34778.1"/>
    </source>
</evidence>
<keyword evidence="2" id="KW-0812">Transmembrane</keyword>
<dbReference type="Gene3D" id="3.30.1330.60">
    <property type="entry name" value="OmpA-like domain"/>
    <property type="match status" value="1"/>
</dbReference>
<organism evidence="4 5">
    <name type="scientific">Vreelandella andesensis</name>
    <dbReference type="NCBI Taxonomy" id="447567"/>
    <lineage>
        <taxon>Bacteria</taxon>
        <taxon>Pseudomonadati</taxon>
        <taxon>Pseudomonadota</taxon>
        <taxon>Gammaproteobacteria</taxon>
        <taxon>Oceanospirillales</taxon>
        <taxon>Halomonadaceae</taxon>
        <taxon>Vreelandella</taxon>
    </lineage>
</organism>
<keyword evidence="2" id="KW-1133">Transmembrane helix</keyword>
<dbReference type="GO" id="GO:0016020">
    <property type="term" value="C:membrane"/>
    <property type="evidence" value="ECO:0007669"/>
    <property type="project" value="UniProtKB-UniRule"/>
</dbReference>
<dbReference type="PANTHER" id="PTHR30329:SF21">
    <property type="entry name" value="LIPOPROTEIN YIAD-RELATED"/>
    <property type="match status" value="1"/>
</dbReference>
<evidence type="ECO:0000256" key="1">
    <source>
        <dbReference type="PROSITE-ProRule" id="PRU00473"/>
    </source>
</evidence>
<gene>
    <name evidence="4" type="ORF">ELY33_00950</name>
</gene>
<evidence type="ECO:0000313" key="5">
    <source>
        <dbReference type="Proteomes" id="UP000287336"/>
    </source>
</evidence>
<keyword evidence="5" id="KW-1185">Reference proteome</keyword>
<evidence type="ECO:0000256" key="2">
    <source>
        <dbReference type="SAM" id="Phobius"/>
    </source>
</evidence>
<feature type="domain" description="OmpA-like" evidence="3">
    <location>
        <begin position="222"/>
        <end position="358"/>
    </location>
</feature>